<feature type="chain" id="PRO_5045846603" evidence="4">
    <location>
        <begin position="24"/>
        <end position="925"/>
    </location>
</feature>
<dbReference type="Proteomes" id="UP001467690">
    <property type="component" value="Unassembled WGS sequence"/>
</dbReference>
<dbReference type="InterPro" id="IPR041542">
    <property type="entry name" value="GH43_C2"/>
</dbReference>
<dbReference type="EMBL" id="JBELOE010000212">
    <property type="protein sequence ID" value="MER2492517.1"/>
    <property type="molecule type" value="Genomic_DNA"/>
</dbReference>
<evidence type="ECO:0000259" key="5">
    <source>
        <dbReference type="Pfam" id="PF17851"/>
    </source>
</evidence>
<dbReference type="Gene3D" id="1.50.10.10">
    <property type="match status" value="1"/>
</dbReference>
<dbReference type="InterPro" id="IPR012341">
    <property type="entry name" value="6hp_glycosidase-like_sf"/>
</dbReference>
<comment type="similarity">
    <text evidence="1">Belongs to the glycosyl hydrolase 43 family.</text>
</comment>
<evidence type="ECO:0000313" key="6">
    <source>
        <dbReference type="EMBL" id="MER2492517.1"/>
    </source>
</evidence>
<dbReference type="SUPFAM" id="SSF75005">
    <property type="entry name" value="Arabinanase/levansucrase/invertase"/>
    <property type="match status" value="1"/>
</dbReference>
<keyword evidence="7" id="KW-1185">Reference proteome</keyword>
<protein>
    <submittedName>
        <fullName evidence="6">Glycoside hydrolase family 88 protein</fullName>
    </submittedName>
</protein>
<feature type="domain" description="Beta-xylosidase C-terminal Concanavalin A-like" evidence="5">
    <location>
        <begin position="715"/>
        <end position="900"/>
    </location>
</feature>
<organism evidence="6 7">
    <name type="scientific">Catenovulum sediminis</name>
    <dbReference type="NCBI Taxonomy" id="1740262"/>
    <lineage>
        <taxon>Bacteria</taxon>
        <taxon>Pseudomonadati</taxon>
        <taxon>Pseudomonadota</taxon>
        <taxon>Gammaproteobacteria</taxon>
        <taxon>Alteromonadales</taxon>
        <taxon>Alteromonadaceae</taxon>
        <taxon>Catenovulum</taxon>
    </lineage>
</organism>
<comment type="caution">
    <text evidence="6">The sequence shown here is derived from an EMBL/GenBank/DDBJ whole genome shotgun (WGS) entry which is preliminary data.</text>
</comment>
<dbReference type="InterPro" id="IPR023296">
    <property type="entry name" value="Glyco_hydro_beta-prop_sf"/>
</dbReference>
<keyword evidence="2 6" id="KW-0378">Hydrolase</keyword>
<dbReference type="SUPFAM" id="SSF49899">
    <property type="entry name" value="Concanavalin A-like lectins/glucanases"/>
    <property type="match status" value="1"/>
</dbReference>
<dbReference type="PANTHER" id="PTHR42812:SF12">
    <property type="entry name" value="BETA-XYLOSIDASE-RELATED"/>
    <property type="match status" value="1"/>
</dbReference>
<dbReference type="GO" id="GO:0016787">
    <property type="term" value="F:hydrolase activity"/>
    <property type="evidence" value="ECO:0007669"/>
    <property type="project" value="UniProtKB-KW"/>
</dbReference>
<dbReference type="CDD" id="cd09001">
    <property type="entry name" value="GH43_FsAxh1-like"/>
    <property type="match status" value="1"/>
</dbReference>
<keyword evidence="3" id="KW-0326">Glycosidase</keyword>
<keyword evidence="4" id="KW-0732">Signal</keyword>
<dbReference type="InterPro" id="IPR013320">
    <property type="entry name" value="ConA-like_dom_sf"/>
</dbReference>
<proteinExistence type="inferred from homology"/>
<evidence type="ECO:0000256" key="2">
    <source>
        <dbReference type="ARBA" id="ARBA00022801"/>
    </source>
</evidence>
<dbReference type="Gene3D" id="2.60.120.200">
    <property type="match status" value="1"/>
</dbReference>
<dbReference type="PANTHER" id="PTHR42812">
    <property type="entry name" value="BETA-XYLOSIDASE"/>
    <property type="match status" value="1"/>
</dbReference>
<reference evidence="6 7" key="1">
    <citation type="submission" date="2024-06" db="EMBL/GenBank/DDBJ databases">
        <authorList>
            <person name="Chen R.Y."/>
        </authorList>
    </citation>
    <scope>NUCLEOTIDE SEQUENCE [LARGE SCALE GENOMIC DNA]</scope>
    <source>
        <strain evidence="6 7">D2</strain>
    </source>
</reference>
<evidence type="ECO:0000256" key="3">
    <source>
        <dbReference type="ARBA" id="ARBA00023295"/>
    </source>
</evidence>
<dbReference type="RefSeq" id="WP_350402016.1">
    <property type="nucleotide sequence ID" value="NZ_JBELOE010000212.1"/>
</dbReference>
<dbReference type="Gene3D" id="2.115.10.20">
    <property type="entry name" value="Glycosyl hydrolase domain, family 43"/>
    <property type="match status" value="1"/>
</dbReference>
<evidence type="ECO:0000313" key="7">
    <source>
        <dbReference type="Proteomes" id="UP001467690"/>
    </source>
</evidence>
<sequence>MKQLSIKFLCSLIIFVVSQVGFAAPDKTGLNPLLPLSERMAQSEMQRNPQAWSIDWREYPRWTYTHGLVLLSFSQLYLQTQDQQYFDYIQDYADALITEEGDIKTYDIEKYNIDMINPGKILFFLYQQTGAKKYKLAMDKLRLQLQHHPRTREGGFWHKKRYPSQMWLDGLYMGAPFYAQYITEFAQEKDYSDVLKQFELIEKYLYRKDTGLPVHGWDESKQQKWADPITGQSAHHWSRAIGWYATAMVDVLEFLPAQSAQKTWLAERFNRLVKAMKKYQQPSGLWYQVVEIPDGEGNYLETSGSIMLAYAILKAYKQKDLEPALLNIGLRAYQGVLDHFISVNPHNQLSIEQVCAVAGLGGKPYRDGRYQYYVNEPYRANDPKAVGPFIMASLLMETLKIKPLSTYTNPILHVDYSDPDVVAVGEDYYMTASSFNAAPGLPILHSTDLVNWQLINYALPKQVPLAHFSTPRHGEGVWAPNIRYYNEQFWIFYPDPDFGIYVTTAKNPAAKWSEPKLILAGKGIIDPTPLWDGDGQAYLLHAWAKSRAGFNNVLSLRKMADDASWVSEQYTNIIDGSKLDKFRTIEGPKFYKRNGFYYIFAPAGGVDLGWQSVFRAKNIMGPYQARIVMEQGRSHINGPHQGAWVHTLHNEDWFVHFQAKKAYGRITHLQPMQWINDWPVIGIDKDRDGIGQPVAEFRRPKTTQYRGEIALQIDDEFNHDRLNLQWQWNANPKSHWYSLRDNPGYMRLFAQPKIKTTGDNLWMTPLLLVQKLPAETFEAITKVKFSDNTQNMQAGLTLFGEDYAWIGISENAQGEQQIVFMHCHGARKGCDESQQEKQLESFNAESIELRVVVQAGAEVVFSYKTPSMERFRIIGEHFSARKGRWVGAKIGMFAVTNAQATLADKTRSDKNQYMDIDYIRFAPLD</sequence>
<dbReference type="InterPro" id="IPR010905">
    <property type="entry name" value="Glyco_hydro_88"/>
</dbReference>
<feature type="signal peptide" evidence="4">
    <location>
        <begin position="1"/>
        <end position="23"/>
    </location>
</feature>
<name>A0ABV1RIM8_9ALTE</name>
<accession>A0ABV1RIM8</accession>
<dbReference type="Pfam" id="PF17851">
    <property type="entry name" value="GH43_C2"/>
    <property type="match status" value="1"/>
</dbReference>
<dbReference type="InterPro" id="IPR008928">
    <property type="entry name" value="6-hairpin_glycosidase_sf"/>
</dbReference>
<dbReference type="Pfam" id="PF07470">
    <property type="entry name" value="Glyco_hydro_88"/>
    <property type="match status" value="1"/>
</dbReference>
<gene>
    <name evidence="6" type="ORF">ABS311_11595</name>
</gene>
<evidence type="ECO:0000256" key="4">
    <source>
        <dbReference type="SAM" id="SignalP"/>
    </source>
</evidence>
<dbReference type="InterPro" id="IPR051795">
    <property type="entry name" value="Glycosyl_Hydrlase_43"/>
</dbReference>
<dbReference type="InterPro" id="IPR006710">
    <property type="entry name" value="Glyco_hydro_43"/>
</dbReference>
<dbReference type="Pfam" id="PF04616">
    <property type="entry name" value="Glyco_hydro_43"/>
    <property type="match status" value="1"/>
</dbReference>
<dbReference type="SUPFAM" id="SSF48208">
    <property type="entry name" value="Six-hairpin glycosidases"/>
    <property type="match status" value="1"/>
</dbReference>
<evidence type="ECO:0000256" key="1">
    <source>
        <dbReference type="ARBA" id="ARBA00009865"/>
    </source>
</evidence>